<gene>
    <name evidence="2" type="ORF">SAMN05421544_10952</name>
</gene>
<dbReference type="EMBL" id="FNAS01000009">
    <property type="protein sequence ID" value="SDE43765.1"/>
    <property type="molecule type" value="Genomic_DNA"/>
</dbReference>
<evidence type="ECO:0000313" key="3">
    <source>
        <dbReference type="Proteomes" id="UP000198517"/>
    </source>
</evidence>
<dbReference type="RefSeq" id="WP_092736640.1">
    <property type="nucleotide sequence ID" value="NZ_FNAS01000009.1"/>
</dbReference>
<organism evidence="2 3">
    <name type="scientific">Riemerella columbipharyngis</name>
    <dbReference type="NCBI Taxonomy" id="1071918"/>
    <lineage>
        <taxon>Bacteria</taxon>
        <taxon>Pseudomonadati</taxon>
        <taxon>Bacteroidota</taxon>
        <taxon>Flavobacteriia</taxon>
        <taxon>Flavobacteriales</taxon>
        <taxon>Weeksellaceae</taxon>
        <taxon>Riemerella</taxon>
    </lineage>
</organism>
<proteinExistence type="predicted"/>
<dbReference type="OrthoDB" id="1525222at2"/>
<evidence type="ECO:0000259" key="1">
    <source>
        <dbReference type="Pfam" id="PF14129"/>
    </source>
</evidence>
<protein>
    <recommendedName>
        <fullName evidence="1">DUF4296 domain-containing protein</fullName>
    </recommendedName>
</protein>
<evidence type="ECO:0000313" key="2">
    <source>
        <dbReference type="EMBL" id="SDE43765.1"/>
    </source>
</evidence>
<name>A0A1G7CZ75_9FLAO</name>
<dbReference type="Pfam" id="PF14129">
    <property type="entry name" value="DUF4296"/>
    <property type="match status" value="1"/>
</dbReference>
<sequence length="121" mass="13983">MNRILVLLLSGLLIACNSGEPKPKDLLSKDQMAKVVAELCIYDQRYNSDMNYDSYKVNASILKKNNISLKQYKASFEYYLHDPDNIQEIYDKAQKILLKKAPKLENVIKNRNKISQISNNE</sequence>
<dbReference type="Proteomes" id="UP000198517">
    <property type="component" value="Unassembled WGS sequence"/>
</dbReference>
<dbReference type="AlphaFoldDB" id="A0A1G7CZ75"/>
<feature type="domain" description="DUF4296" evidence="1">
    <location>
        <begin position="23"/>
        <end position="100"/>
    </location>
</feature>
<reference evidence="2 3" key="1">
    <citation type="submission" date="2016-10" db="EMBL/GenBank/DDBJ databases">
        <authorList>
            <person name="de Groot N.N."/>
        </authorList>
    </citation>
    <scope>NUCLEOTIDE SEQUENCE [LARGE SCALE GENOMIC DNA]</scope>
    <source>
        <strain evidence="2 3">DSM 24015</strain>
    </source>
</reference>
<dbReference type="STRING" id="1071918.SAMN05421544_10952"/>
<accession>A0A1G7CZ75</accession>
<dbReference type="InterPro" id="IPR025381">
    <property type="entry name" value="DUF4296"/>
</dbReference>
<dbReference type="PROSITE" id="PS51257">
    <property type="entry name" value="PROKAR_LIPOPROTEIN"/>
    <property type="match status" value="1"/>
</dbReference>
<keyword evidence="3" id="KW-1185">Reference proteome</keyword>